<evidence type="ECO:0000313" key="6">
    <source>
        <dbReference type="Proteomes" id="UP000000321"/>
    </source>
</evidence>
<dbReference type="InterPro" id="IPR002018">
    <property type="entry name" value="CarbesteraseB"/>
</dbReference>
<comment type="caution">
    <text evidence="5">The sequence shown here is derived from an EMBL/GenBank/DDBJ whole genome shotgun (WGS) entry which is preliminary data.</text>
</comment>
<dbReference type="ESTHER" id="mobas-q1yeb4">
    <property type="family name" value="Carb_B_Bacteria"/>
</dbReference>
<gene>
    <name evidence="5" type="ORF">SI859A1_01161</name>
</gene>
<evidence type="ECO:0000256" key="1">
    <source>
        <dbReference type="ARBA" id="ARBA00005964"/>
    </source>
</evidence>
<keyword evidence="2 3" id="KW-0378">Hydrolase</keyword>
<protein>
    <recommendedName>
        <fullName evidence="3">Carboxylic ester hydrolase</fullName>
        <ecNumber evidence="3">3.1.1.-</ecNumber>
    </recommendedName>
</protein>
<dbReference type="GO" id="GO:0016787">
    <property type="term" value="F:hydrolase activity"/>
    <property type="evidence" value="ECO:0007669"/>
    <property type="project" value="UniProtKB-KW"/>
</dbReference>
<dbReference type="HOGENOM" id="CLU_006586_16_4_5"/>
<proteinExistence type="inferred from homology"/>
<dbReference type="Proteomes" id="UP000000321">
    <property type="component" value="Unassembled WGS sequence"/>
</dbReference>
<organism evidence="5 6">
    <name type="scientific">Aurantimonas manganoxydans (strain ATCC BAA-1229 / DSM 21871 / SI85-9A1)</name>
    <dbReference type="NCBI Taxonomy" id="287752"/>
    <lineage>
        <taxon>Bacteria</taxon>
        <taxon>Pseudomonadati</taxon>
        <taxon>Pseudomonadota</taxon>
        <taxon>Alphaproteobacteria</taxon>
        <taxon>Hyphomicrobiales</taxon>
        <taxon>Aurantimonadaceae</taxon>
        <taxon>Aurantimonas</taxon>
    </lineage>
</organism>
<dbReference type="InterPro" id="IPR050309">
    <property type="entry name" value="Type-B_Carboxylest/Lipase"/>
</dbReference>
<dbReference type="Gene3D" id="3.40.50.1820">
    <property type="entry name" value="alpha/beta hydrolase"/>
    <property type="match status" value="1"/>
</dbReference>
<dbReference type="BioCyc" id="AURANTIMONAS:SI859A1_01161-MONOMER"/>
<dbReference type="SUPFAM" id="SSF53474">
    <property type="entry name" value="alpha/beta-Hydrolases"/>
    <property type="match status" value="1"/>
</dbReference>
<keyword evidence="6" id="KW-1185">Reference proteome</keyword>
<dbReference type="PANTHER" id="PTHR11559">
    <property type="entry name" value="CARBOXYLESTERASE"/>
    <property type="match status" value="1"/>
</dbReference>
<comment type="similarity">
    <text evidence="1 3">Belongs to the type-B carboxylesterase/lipase family.</text>
</comment>
<accession>Q1YEB4</accession>
<feature type="domain" description="Carboxylesterase type B" evidence="4">
    <location>
        <begin position="28"/>
        <end position="489"/>
    </location>
</feature>
<reference evidence="5 6" key="1">
    <citation type="journal article" date="2008" name="Appl. Environ. Microbiol.">
        <title>Genomic insights into Mn(II) oxidation by the marine alphaproteobacterium Aurantimonas sp. strain SI85-9A1.</title>
        <authorList>
            <person name="Dick G.J."/>
            <person name="Podell S."/>
            <person name="Johnson H.A."/>
            <person name="Rivera-Espinoza Y."/>
            <person name="Bernier-Latmani R."/>
            <person name="McCarthy J.K."/>
            <person name="Torpey J.W."/>
            <person name="Clement B.G."/>
            <person name="Gaasterland T."/>
            <person name="Tebo B.M."/>
        </authorList>
    </citation>
    <scope>NUCLEOTIDE SEQUENCE [LARGE SCALE GENOMIC DNA]</scope>
    <source>
        <strain evidence="5 6">SI85-9A1</strain>
    </source>
</reference>
<evidence type="ECO:0000256" key="3">
    <source>
        <dbReference type="RuleBase" id="RU361235"/>
    </source>
</evidence>
<evidence type="ECO:0000313" key="5">
    <source>
        <dbReference type="EMBL" id="EAS48677.1"/>
    </source>
</evidence>
<dbReference type="EMBL" id="AAPJ01000008">
    <property type="protein sequence ID" value="EAS48677.1"/>
    <property type="molecule type" value="Genomic_DNA"/>
</dbReference>
<sequence>MGGAARRRWAGAARHQPHRSLRMSASVVAEAPCGRVRGNRIGGIASFLGIPYAAPPVGSLRFAAPRPAAPFRGTFDADAYGPAAPQRRALAEPFATFAGLKRTFSEDCLNLHVWTPDTRGSRPVLVFIHGGGFIIGSGSQYPGADLARRGDAVVVTLNYRLGVFGFNGFAELFPGDARFAANAGLLDQRLALAWVRDNIAAFGGDPGRVTIAGESAGAASVAFHMAAPGSHGLFSRAIMQSGGLNLFYPRQQAMEIGARTLAVLGAEADRERLFRLAPRAFGLAARKVTAEFPGIPSRPHFDCGELPDGPLPALYRAVKPVPLLIGTNRDEFSFFSELPIFKIDSDKPSLTRWVAETAGEAAAERIAALYPAGRAGRIAFGTDLLFRMAAIHMADSQSQRAPTYMYRLDWEAKGLLSRLGATHSVDLPLLFEDFLKPFRSVYLGVLPDPARQQLATRMRDRWMAFVNGRPPGDDWPAYRTETRETLVLSGRRDRVEADPDPLRRIAWEGVDGATP</sequence>
<dbReference type="InterPro" id="IPR029058">
    <property type="entry name" value="AB_hydrolase_fold"/>
</dbReference>
<evidence type="ECO:0000256" key="2">
    <source>
        <dbReference type="ARBA" id="ARBA00022801"/>
    </source>
</evidence>
<dbReference type="PROSITE" id="PS00122">
    <property type="entry name" value="CARBOXYLESTERASE_B_1"/>
    <property type="match status" value="1"/>
</dbReference>
<dbReference type="InterPro" id="IPR019826">
    <property type="entry name" value="Carboxylesterase_B_AS"/>
</dbReference>
<dbReference type="Pfam" id="PF00135">
    <property type="entry name" value="COesterase"/>
    <property type="match status" value="1"/>
</dbReference>
<name>Q1YEB4_AURMS</name>
<evidence type="ECO:0000259" key="4">
    <source>
        <dbReference type="Pfam" id="PF00135"/>
    </source>
</evidence>
<dbReference type="EC" id="3.1.1.-" evidence="3"/>
<dbReference type="AlphaFoldDB" id="Q1YEB4"/>